<organism evidence="1 2">
    <name type="scientific">Acinetobacter haemolyticus</name>
    <dbReference type="NCBI Taxonomy" id="29430"/>
    <lineage>
        <taxon>Bacteria</taxon>
        <taxon>Pseudomonadati</taxon>
        <taxon>Pseudomonadota</taxon>
        <taxon>Gammaproteobacteria</taxon>
        <taxon>Moraxellales</taxon>
        <taxon>Moraxellaceae</taxon>
        <taxon>Acinetobacter</taxon>
    </lineage>
</organism>
<sequence>MSNKKTVNEVIGEFIDTFDEFVLCMSFATQGIHKMGQELAKSKFDEGHQTWVGSNCEENPKMHARMKTTDCIKKCAKNGDFSNEITKSLLCTMYALWDEAYRHHVAEASGHDARYIECPLMGDLRKLRHCIIHQKSIVPESSIDFEILGWRLPPGKLEITYEMFLEFNDAVRGEGMKIRAFSPPPALQELLPLMTKNERKSFDSFFKNRENRVNNIEWPELDAFLNRIGHAKMQSQ</sequence>
<accession>A0A4P7B1R7</accession>
<dbReference type="AlphaFoldDB" id="A0A4P7B1R7"/>
<dbReference type="RefSeq" id="WP_134251410.1">
    <property type="nucleotide sequence ID" value="NZ_CP038009.1"/>
</dbReference>
<protein>
    <submittedName>
        <fullName evidence="1">Uncharacterized protein</fullName>
    </submittedName>
</protein>
<proteinExistence type="predicted"/>
<evidence type="ECO:0000313" key="2">
    <source>
        <dbReference type="Proteomes" id="UP000294395"/>
    </source>
</evidence>
<reference evidence="1 2" key="1">
    <citation type="submission" date="2019-03" db="EMBL/GenBank/DDBJ databases">
        <title>Complete genome sequence of two outbreak-associated Acinetobacter haemolyticus strains.</title>
        <authorList>
            <person name="Bai L."/>
            <person name="Zhang S.-C."/>
            <person name="Deng Y."/>
            <person name="Song C.-C."/>
            <person name="Kang G.-B."/>
            <person name="Dong Y."/>
            <person name="Wang Y."/>
            <person name="Gao F."/>
            <person name="Huang H."/>
        </authorList>
    </citation>
    <scope>NUCLEOTIDE SEQUENCE [LARGE SCALE GENOMIC DNA]</scope>
    <source>
        <strain evidence="1 2">TJR01</strain>
    </source>
</reference>
<dbReference type="EMBL" id="CP038009">
    <property type="protein sequence ID" value="QBQ15091.1"/>
    <property type="molecule type" value="Genomic_DNA"/>
</dbReference>
<name>A0A4P7B1R7_ACIHA</name>
<dbReference type="Proteomes" id="UP000294395">
    <property type="component" value="Chromosome"/>
</dbReference>
<evidence type="ECO:0000313" key="1">
    <source>
        <dbReference type="EMBL" id="QBQ15091.1"/>
    </source>
</evidence>
<gene>
    <name evidence="1" type="ORF">AHTJR_01800</name>
</gene>